<dbReference type="AlphaFoldDB" id="A0A6G7IZ80"/>
<accession>A0A6G7IZ80</accession>
<dbReference type="Pfam" id="PF16395">
    <property type="entry name" value="DUF5004"/>
    <property type="match status" value="1"/>
</dbReference>
<reference evidence="2 3" key="1">
    <citation type="submission" date="2020-02" db="EMBL/GenBank/DDBJ databases">
        <title>Complete genome of Muricauda sp. 501str8.</title>
        <authorList>
            <person name="Dong B."/>
            <person name="Zhu S."/>
            <person name="Yang J."/>
            <person name="Chen J."/>
        </authorList>
    </citation>
    <scope>NUCLEOTIDE SEQUENCE [LARGE SCALE GENOMIC DNA]</scope>
    <source>
        <strain evidence="2 3">501str8</strain>
    </source>
</reference>
<dbReference type="EMBL" id="CP049616">
    <property type="protein sequence ID" value="QII43911.1"/>
    <property type="molecule type" value="Genomic_DNA"/>
</dbReference>
<evidence type="ECO:0000313" key="3">
    <source>
        <dbReference type="Proteomes" id="UP000502928"/>
    </source>
</evidence>
<keyword evidence="1" id="KW-0732">Signal</keyword>
<keyword evidence="3" id="KW-1185">Reference proteome</keyword>
<feature type="chain" id="PRO_5026348805" evidence="1">
    <location>
        <begin position="24"/>
        <end position="173"/>
    </location>
</feature>
<dbReference type="Proteomes" id="UP000502928">
    <property type="component" value="Chromosome"/>
</dbReference>
<sequence>MKKMYSRTIAMMFLMVGFWSCNSDDETNCPEDFTGSLGTGEEVLVGKWQLKAIKAEEALDLTDDDTDNPSKDLFAQYSACQKDAFYTFETDRTYAYEQGKTAEDCENTFSSDGTWRFASNTLNLVSSCSVQSTGLELNEDFTEFTFSVDYKISEVDGSVVQTTLDFTYALLDE</sequence>
<name>A0A6G7IZ80_9FLAO</name>
<feature type="signal peptide" evidence="1">
    <location>
        <begin position="1"/>
        <end position="23"/>
    </location>
</feature>
<gene>
    <name evidence="2" type="ORF">GVT53_04205</name>
</gene>
<dbReference type="InterPro" id="IPR032168">
    <property type="entry name" value="DUF5004"/>
</dbReference>
<dbReference type="KEGG" id="mut:GVT53_04205"/>
<evidence type="ECO:0000256" key="1">
    <source>
        <dbReference type="SAM" id="SignalP"/>
    </source>
</evidence>
<protein>
    <submittedName>
        <fullName evidence="2">DUF5004 domain-containing protein</fullName>
    </submittedName>
</protein>
<proteinExistence type="predicted"/>
<evidence type="ECO:0000313" key="2">
    <source>
        <dbReference type="EMBL" id="QII43911.1"/>
    </source>
</evidence>
<organism evidence="2 3">
    <name type="scientific">Flagellimonas oceani</name>
    <dbReference type="NCBI Taxonomy" id="2698672"/>
    <lineage>
        <taxon>Bacteria</taxon>
        <taxon>Pseudomonadati</taxon>
        <taxon>Bacteroidota</taxon>
        <taxon>Flavobacteriia</taxon>
        <taxon>Flavobacteriales</taxon>
        <taxon>Flavobacteriaceae</taxon>
        <taxon>Flagellimonas</taxon>
    </lineage>
</organism>